<dbReference type="GO" id="GO:0004672">
    <property type="term" value="F:protein kinase activity"/>
    <property type="evidence" value="ECO:0007669"/>
    <property type="project" value="InterPro"/>
</dbReference>
<dbReference type="SMART" id="SM00220">
    <property type="entry name" value="S_TKc"/>
    <property type="match status" value="1"/>
</dbReference>
<keyword evidence="2" id="KW-1133">Transmembrane helix</keyword>
<feature type="transmembrane region" description="Helical" evidence="2">
    <location>
        <begin position="139"/>
        <end position="165"/>
    </location>
</feature>
<dbReference type="Pfam" id="PF00069">
    <property type="entry name" value="Pkinase"/>
    <property type="match status" value="1"/>
</dbReference>
<feature type="region of interest" description="Disordered" evidence="1">
    <location>
        <begin position="231"/>
        <end position="250"/>
    </location>
</feature>
<keyword evidence="2" id="KW-0472">Membrane</keyword>
<evidence type="ECO:0000256" key="2">
    <source>
        <dbReference type="SAM" id="Phobius"/>
    </source>
</evidence>
<sequence length="486" mass="53156">MPLLLFCFPFPFSSALKRRGGGYSEREREGKRGMRGKRPSFLMRLALASSPSSSHAAAALAARSRFFLPMEERNPIKTPPPRALACLLFLLFFHNFAIGSSQPLHSDPVFSQGPSTSPPSPAASPDPGPDPNTHRLRRILLGVLLGSLAGTSFSLLLILFVRLCLLYANRTPILKGPVVFSPTISPKALQFALSDDTRLVPLPGSSTRGGYFRTVLDDGLVVAVKRLEPVPPDAASPAPTQSNSAKRRVQRELEGMARVSHRNVMGLRAYVRGDGERFWVVYDYVPGGSLEDVLKRVRAGQLRLGWEARHRIAIGVAKGLRHLHFECNPRILHYDLKPSNVMLDEEFEPKLGDCGLARLLGFNGGAGAQPASCYTAPECLQSCRYTDKSDIFSFGVMLGVLLTGRDPCDPFFDGEAGGGSLGRWLRHLQQTGEVREALDRAIVGEEGEEEEMLMAVRIAIVCLSDLPADRPSSDELAAMLTQLHSF</sequence>
<dbReference type="EMBL" id="NMUH01002889">
    <property type="protein sequence ID" value="MQM02629.1"/>
    <property type="molecule type" value="Genomic_DNA"/>
</dbReference>
<name>A0A843W0D7_COLES</name>
<evidence type="ECO:0000313" key="4">
    <source>
        <dbReference type="EMBL" id="MQM02629.1"/>
    </source>
</evidence>
<feature type="domain" description="Protein kinase" evidence="3">
    <location>
        <begin position="197"/>
        <end position="486"/>
    </location>
</feature>
<accession>A0A843W0D7</accession>
<dbReference type="Gene3D" id="1.10.510.10">
    <property type="entry name" value="Transferase(Phosphotransferase) domain 1"/>
    <property type="match status" value="1"/>
</dbReference>
<proteinExistence type="predicted"/>
<dbReference type="Proteomes" id="UP000652761">
    <property type="component" value="Unassembled WGS sequence"/>
</dbReference>
<dbReference type="InterPro" id="IPR000719">
    <property type="entry name" value="Prot_kinase_dom"/>
</dbReference>
<feature type="region of interest" description="Disordered" evidence="1">
    <location>
        <begin position="107"/>
        <end position="131"/>
    </location>
</feature>
<evidence type="ECO:0000313" key="5">
    <source>
        <dbReference type="Proteomes" id="UP000652761"/>
    </source>
</evidence>
<dbReference type="Gene3D" id="3.30.200.20">
    <property type="entry name" value="Phosphorylase Kinase, domain 1"/>
    <property type="match status" value="1"/>
</dbReference>
<dbReference type="InterPro" id="IPR011009">
    <property type="entry name" value="Kinase-like_dom_sf"/>
</dbReference>
<dbReference type="PANTHER" id="PTHR48055:SF22">
    <property type="entry name" value="LEUCINE-RICH REPEAT RECEPTOR-LIKE SERINE_THREONINE_TYROSINE-PROTEIN KINASE SOBIR1"/>
    <property type="match status" value="1"/>
</dbReference>
<dbReference type="SUPFAM" id="SSF56112">
    <property type="entry name" value="Protein kinase-like (PK-like)"/>
    <property type="match status" value="1"/>
</dbReference>
<dbReference type="PANTHER" id="PTHR48055">
    <property type="entry name" value="LEUCINE-RICH REPEAT RECEPTOR PROTEIN KINASE EMS1"/>
    <property type="match status" value="1"/>
</dbReference>
<keyword evidence="5" id="KW-1185">Reference proteome</keyword>
<gene>
    <name evidence="4" type="ORF">Taro_035396</name>
</gene>
<feature type="compositionally biased region" description="Pro residues" evidence="1">
    <location>
        <begin position="116"/>
        <end position="130"/>
    </location>
</feature>
<dbReference type="AlphaFoldDB" id="A0A843W0D7"/>
<dbReference type="GO" id="GO:0005524">
    <property type="term" value="F:ATP binding"/>
    <property type="evidence" value="ECO:0007669"/>
    <property type="project" value="InterPro"/>
</dbReference>
<dbReference type="GO" id="GO:0016020">
    <property type="term" value="C:membrane"/>
    <property type="evidence" value="ECO:0007669"/>
    <property type="project" value="TreeGrafter"/>
</dbReference>
<evidence type="ECO:0000256" key="1">
    <source>
        <dbReference type="SAM" id="MobiDB-lite"/>
    </source>
</evidence>
<evidence type="ECO:0000259" key="3">
    <source>
        <dbReference type="PROSITE" id="PS50011"/>
    </source>
</evidence>
<protein>
    <recommendedName>
        <fullName evidence="3">Protein kinase domain-containing protein</fullName>
    </recommendedName>
</protein>
<dbReference type="InterPro" id="IPR008271">
    <property type="entry name" value="Ser/Thr_kinase_AS"/>
</dbReference>
<organism evidence="4 5">
    <name type="scientific">Colocasia esculenta</name>
    <name type="common">Wild taro</name>
    <name type="synonym">Arum esculentum</name>
    <dbReference type="NCBI Taxonomy" id="4460"/>
    <lineage>
        <taxon>Eukaryota</taxon>
        <taxon>Viridiplantae</taxon>
        <taxon>Streptophyta</taxon>
        <taxon>Embryophyta</taxon>
        <taxon>Tracheophyta</taxon>
        <taxon>Spermatophyta</taxon>
        <taxon>Magnoliopsida</taxon>
        <taxon>Liliopsida</taxon>
        <taxon>Araceae</taxon>
        <taxon>Aroideae</taxon>
        <taxon>Colocasieae</taxon>
        <taxon>Colocasia</taxon>
    </lineage>
</organism>
<comment type="caution">
    <text evidence="4">The sequence shown here is derived from an EMBL/GenBank/DDBJ whole genome shotgun (WGS) entry which is preliminary data.</text>
</comment>
<dbReference type="PROSITE" id="PS00108">
    <property type="entry name" value="PROTEIN_KINASE_ST"/>
    <property type="match status" value="1"/>
</dbReference>
<reference evidence="4" key="1">
    <citation type="submission" date="2017-07" db="EMBL/GenBank/DDBJ databases">
        <title>Taro Niue Genome Assembly and Annotation.</title>
        <authorList>
            <person name="Atibalentja N."/>
            <person name="Keating K."/>
            <person name="Fields C.J."/>
        </authorList>
    </citation>
    <scope>NUCLEOTIDE SEQUENCE</scope>
    <source>
        <strain evidence="4">Niue_2</strain>
        <tissue evidence="4">Leaf</tissue>
    </source>
</reference>
<keyword evidence="2" id="KW-0812">Transmembrane</keyword>
<dbReference type="FunFam" id="1.10.510.10:FF:000583">
    <property type="entry name" value="Inactive leucine-rich repeat receptor-like protein kinase CORYNE"/>
    <property type="match status" value="1"/>
</dbReference>
<dbReference type="InterPro" id="IPR051564">
    <property type="entry name" value="LRR_receptor-like_kinase"/>
</dbReference>
<dbReference type="PROSITE" id="PS50011">
    <property type="entry name" value="PROTEIN_KINASE_DOM"/>
    <property type="match status" value="1"/>
</dbReference>
<dbReference type="OrthoDB" id="4062651at2759"/>